<feature type="transmembrane region" description="Helical" evidence="1">
    <location>
        <begin position="56"/>
        <end position="77"/>
    </location>
</feature>
<accession>A0ABM9C302</accession>
<feature type="transmembrane region" description="Helical" evidence="1">
    <location>
        <begin position="186"/>
        <end position="202"/>
    </location>
</feature>
<protein>
    <submittedName>
        <fullName evidence="2">Uncharacterized protein</fullName>
    </submittedName>
</protein>
<proteinExistence type="predicted"/>
<reference evidence="2" key="1">
    <citation type="submission" date="2022-01" db="EMBL/GenBank/DDBJ databases">
        <authorList>
            <person name="Criscuolo A."/>
        </authorList>
    </citation>
    <scope>NUCLEOTIDE SEQUENCE</scope>
    <source>
        <strain evidence="2">CIP111893</strain>
    </source>
</reference>
<organism evidence="2 3">
    <name type="scientific">Paenibacillus plantiphilus</name>
    <dbReference type="NCBI Taxonomy" id="2905650"/>
    <lineage>
        <taxon>Bacteria</taxon>
        <taxon>Bacillati</taxon>
        <taxon>Bacillota</taxon>
        <taxon>Bacilli</taxon>
        <taxon>Bacillales</taxon>
        <taxon>Paenibacillaceae</taxon>
        <taxon>Paenibacillus</taxon>
    </lineage>
</organism>
<evidence type="ECO:0000256" key="1">
    <source>
        <dbReference type="SAM" id="Phobius"/>
    </source>
</evidence>
<keyword evidence="3" id="KW-1185">Reference proteome</keyword>
<evidence type="ECO:0000313" key="2">
    <source>
        <dbReference type="EMBL" id="CAH1200618.1"/>
    </source>
</evidence>
<keyword evidence="1" id="KW-0472">Membrane</keyword>
<feature type="transmembrane region" description="Helical" evidence="1">
    <location>
        <begin position="6"/>
        <end position="25"/>
    </location>
</feature>
<sequence length="210" mass="24380">MNSLIYITVYTLEAFCTITASYMLFRFHFKEFIWKKLMLSLLLAVFSYSMRDITIVNIYTILVPSTYLLAYTLFITFVSKIRVVWASIMMSTGYALLGTVQMSLLLLFDTLGVDMAAVQGNLFFLVLAQVMTAIVMFTFLFLYYYRGRGFVFDFPSWRWKHLWLVMLEVILIALILQFIYVNKLTMIIAAVVTLTALLLLSNKMEKEEGL</sequence>
<name>A0ABM9C302_9BACL</name>
<gene>
    <name evidence="2" type="ORF">PAECIP111893_01506</name>
</gene>
<comment type="caution">
    <text evidence="2">The sequence shown here is derived from an EMBL/GenBank/DDBJ whole genome shotgun (WGS) entry which is preliminary data.</text>
</comment>
<feature type="transmembrane region" description="Helical" evidence="1">
    <location>
        <begin position="162"/>
        <end position="180"/>
    </location>
</feature>
<evidence type="ECO:0000313" key="3">
    <source>
        <dbReference type="Proteomes" id="UP000838686"/>
    </source>
</evidence>
<keyword evidence="1" id="KW-0812">Transmembrane</keyword>
<feature type="transmembrane region" description="Helical" evidence="1">
    <location>
        <begin position="84"/>
        <end position="108"/>
    </location>
</feature>
<dbReference type="EMBL" id="CAKMMF010000006">
    <property type="protein sequence ID" value="CAH1200618.1"/>
    <property type="molecule type" value="Genomic_DNA"/>
</dbReference>
<dbReference type="Proteomes" id="UP000838686">
    <property type="component" value="Unassembled WGS sequence"/>
</dbReference>
<keyword evidence="1" id="KW-1133">Transmembrane helix</keyword>
<feature type="transmembrane region" description="Helical" evidence="1">
    <location>
        <begin position="120"/>
        <end position="142"/>
    </location>
</feature>